<dbReference type="Proteomes" id="UP000313359">
    <property type="component" value="Unassembled WGS sequence"/>
</dbReference>
<feature type="region of interest" description="Disordered" evidence="1">
    <location>
        <begin position="1"/>
        <end position="21"/>
    </location>
</feature>
<accession>A0A5C2S3S7</accession>
<protein>
    <submittedName>
        <fullName evidence="2">Uncharacterized protein</fullName>
    </submittedName>
</protein>
<evidence type="ECO:0000313" key="3">
    <source>
        <dbReference type="Proteomes" id="UP000313359"/>
    </source>
</evidence>
<organism evidence="2 3">
    <name type="scientific">Lentinus tigrinus ALCF2SS1-6</name>
    <dbReference type="NCBI Taxonomy" id="1328759"/>
    <lineage>
        <taxon>Eukaryota</taxon>
        <taxon>Fungi</taxon>
        <taxon>Dikarya</taxon>
        <taxon>Basidiomycota</taxon>
        <taxon>Agaricomycotina</taxon>
        <taxon>Agaricomycetes</taxon>
        <taxon>Polyporales</taxon>
        <taxon>Polyporaceae</taxon>
        <taxon>Lentinus</taxon>
    </lineage>
</organism>
<feature type="region of interest" description="Disordered" evidence="1">
    <location>
        <begin position="86"/>
        <end position="112"/>
    </location>
</feature>
<dbReference type="EMBL" id="ML122277">
    <property type="protein sequence ID" value="RPD58137.1"/>
    <property type="molecule type" value="Genomic_DNA"/>
</dbReference>
<keyword evidence="3" id="KW-1185">Reference proteome</keyword>
<dbReference type="AlphaFoldDB" id="A0A5C2S3S7"/>
<sequence length="276" mass="30228">MRRRVSPQSSSPPPITHKRLSTTSITHHAFRTVHLLFCTGTGPVRAQSSLEGHRLGSASIILYLILLRPVVLRPVVLRPIVLYPSSSTPSSFTPSSSTPSFSTPSSTPPSAAALALRPPLMVPCDCFIRYRSERCKGQPAELQVNPEDLDFESLLRKVSGWSRIHGQAWRELSTEEQDPHKTRQQATLNFSSGPEMVADQMGPLRRSLVPQPSAAYPHPAAYPHSFAYPQPPAYFPLKYDAPAMDAAQVEVGPSAGPAGPSDFGVHTDSPRHERVR</sequence>
<feature type="compositionally biased region" description="Low complexity" evidence="1">
    <location>
        <begin position="86"/>
        <end position="110"/>
    </location>
</feature>
<proteinExistence type="predicted"/>
<name>A0A5C2S3S7_9APHY</name>
<reference evidence="2" key="1">
    <citation type="journal article" date="2018" name="Genome Biol. Evol.">
        <title>Genomics and development of Lentinus tigrinus, a white-rot wood-decaying mushroom with dimorphic fruiting bodies.</title>
        <authorList>
            <person name="Wu B."/>
            <person name="Xu Z."/>
            <person name="Knudson A."/>
            <person name="Carlson A."/>
            <person name="Chen N."/>
            <person name="Kovaka S."/>
            <person name="LaButti K."/>
            <person name="Lipzen A."/>
            <person name="Pennachio C."/>
            <person name="Riley R."/>
            <person name="Schakwitz W."/>
            <person name="Umezawa K."/>
            <person name="Ohm R.A."/>
            <person name="Grigoriev I.V."/>
            <person name="Nagy L.G."/>
            <person name="Gibbons J."/>
            <person name="Hibbett D."/>
        </authorList>
    </citation>
    <scope>NUCLEOTIDE SEQUENCE [LARGE SCALE GENOMIC DNA]</scope>
    <source>
        <strain evidence="2">ALCF2SS1-6</strain>
    </source>
</reference>
<feature type="region of interest" description="Disordered" evidence="1">
    <location>
        <begin position="250"/>
        <end position="276"/>
    </location>
</feature>
<evidence type="ECO:0000256" key="1">
    <source>
        <dbReference type="SAM" id="MobiDB-lite"/>
    </source>
</evidence>
<evidence type="ECO:0000313" key="2">
    <source>
        <dbReference type="EMBL" id="RPD58137.1"/>
    </source>
</evidence>
<gene>
    <name evidence="2" type="ORF">L227DRAFT_613199</name>
</gene>